<evidence type="ECO:0000256" key="2">
    <source>
        <dbReference type="ARBA" id="ARBA00023027"/>
    </source>
</evidence>
<dbReference type="OrthoDB" id="271711at2"/>
<dbReference type="Proteomes" id="UP000184164">
    <property type="component" value="Unassembled WGS sequence"/>
</dbReference>
<evidence type="ECO:0000259" key="4">
    <source>
        <dbReference type="Pfam" id="PF08125"/>
    </source>
</evidence>
<name>A0A1M4STF3_9BACT</name>
<keyword evidence="6" id="KW-1185">Reference proteome</keyword>
<accession>A0A1M4STF3</accession>
<dbReference type="Gene3D" id="1.10.1040.10">
    <property type="entry name" value="N-(1-d-carboxylethyl)-l-norvaline Dehydrogenase, domain 2"/>
    <property type="match status" value="1"/>
</dbReference>
<protein>
    <submittedName>
        <fullName evidence="5">Mannitol-1-phosphate 5-dehydrogenase</fullName>
    </submittedName>
</protein>
<evidence type="ECO:0000313" key="6">
    <source>
        <dbReference type="Proteomes" id="UP000184164"/>
    </source>
</evidence>
<dbReference type="InterPro" id="IPR013131">
    <property type="entry name" value="Mannitol_DH_N"/>
</dbReference>
<dbReference type="SUPFAM" id="SSF48179">
    <property type="entry name" value="6-phosphogluconate dehydrogenase C-terminal domain-like"/>
    <property type="match status" value="1"/>
</dbReference>
<dbReference type="InterPro" id="IPR013118">
    <property type="entry name" value="Mannitol_DH_C"/>
</dbReference>
<reference evidence="5 6" key="1">
    <citation type="submission" date="2016-11" db="EMBL/GenBank/DDBJ databases">
        <authorList>
            <person name="Jaros S."/>
            <person name="Januszkiewicz K."/>
            <person name="Wedrychowicz H."/>
        </authorList>
    </citation>
    <scope>NUCLEOTIDE SEQUENCE [LARGE SCALE GENOMIC DNA]</scope>
    <source>
        <strain evidence="5 6">DSM 26910</strain>
    </source>
</reference>
<feature type="domain" description="Mannitol dehydrogenase C-terminal" evidence="4">
    <location>
        <begin position="211"/>
        <end position="348"/>
    </location>
</feature>
<evidence type="ECO:0000256" key="1">
    <source>
        <dbReference type="ARBA" id="ARBA00023002"/>
    </source>
</evidence>
<dbReference type="GO" id="GO:0005829">
    <property type="term" value="C:cytosol"/>
    <property type="evidence" value="ECO:0007669"/>
    <property type="project" value="TreeGrafter"/>
</dbReference>
<dbReference type="InterPro" id="IPR036291">
    <property type="entry name" value="NAD(P)-bd_dom_sf"/>
</dbReference>
<dbReference type="PANTHER" id="PTHR30524">
    <property type="entry name" value="MANNITOL-1-PHOSPHATE 5-DEHYDROGENASE"/>
    <property type="match status" value="1"/>
</dbReference>
<feature type="domain" description="Mannitol dehydrogenase N-terminal" evidence="3">
    <location>
        <begin position="7"/>
        <end position="203"/>
    </location>
</feature>
<dbReference type="EMBL" id="FQUM01000001">
    <property type="protein sequence ID" value="SHE35297.1"/>
    <property type="molecule type" value="Genomic_DNA"/>
</dbReference>
<dbReference type="STRING" id="1484053.SAMN05444274_101136"/>
<sequence length="442" mass="48617">MKVKKNKLVLFGAGKIGRSFIGQLFSIGGYEVVFVDICKPVIEELNRGHKYRVCFVSDESMEWLEVKNVRGVHAMDEEMAIEEVATAGLLAISVGAGALALTAPSIARGLLKRHKAGNNAPLDIIIAENMANASAYLGRELLKHLPVGFPFDGAIGLVETSIGKMVPLMPTGGADGSMLDVYAEPYNTLIVDKKAFKNPVPEIGGLAPKENIRAWVERKLFVHNMGHSAAAYIGHAYAPGLDRLYEVLGLPEVYHRVRCAMMQSAAVLRRKYPDEFTMGDLIAHVEDLLSRFMNRALGDTVFRVGCDLGRKLGPEDRLVLPIRSAISQDMPYGDILYALVCACRFRAKGPEEPEFEKDRAFFKEYGGDTASILTKVSGLDMEENNDIFSRAKAICKYLATIGIGKEQLIGQSAPLFCPSINYGRNAEHIHYNADCENFDKLI</sequence>
<gene>
    <name evidence="5" type="ORF">SAMN05444274_101136</name>
</gene>
<dbReference type="InterPro" id="IPR013328">
    <property type="entry name" value="6PGD_dom2"/>
</dbReference>
<keyword evidence="2" id="KW-0520">NAD</keyword>
<dbReference type="GO" id="GO:0008926">
    <property type="term" value="F:mannitol-1-phosphate 5-dehydrogenase activity"/>
    <property type="evidence" value="ECO:0007669"/>
    <property type="project" value="TreeGrafter"/>
</dbReference>
<dbReference type="SUPFAM" id="SSF51735">
    <property type="entry name" value="NAD(P)-binding Rossmann-fold domains"/>
    <property type="match status" value="1"/>
</dbReference>
<dbReference type="GO" id="GO:0019592">
    <property type="term" value="P:mannitol catabolic process"/>
    <property type="evidence" value="ECO:0007669"/>
    <property type="project" value="TreeGrafter"/>
</dbReference>
<organism evidence="5 6">
    <name type="scientific">Mariniphaga anaerophila</name>
    <dbReference type="NCBI Taxonomy" id="1484053"/>
    <lineage>
        <taxon>Bacteria</taxon>
        <taxon>Pseudomonadati</taxon>
        <taxon>Bacteroidota</taxon>
        <taxon>Bacteroidia</taxon>
        <taxon>Marinilabiliales</taxon>
        <taxon>Prolixibacteraceae</taxon>
        <taxon>Mariniphaga</taxon>
    </lineage>
</organism>
<dbReference type="RefSeq" id="WP_072997995.1">
    <property type="nucleotide sequence ID" value="NZ_FQUM01000001.1"/>
</dbReference>
<evidence type="ECO:0000313" key="5">
    <source>
        <dbReference type="EMBL" id="SHE35297.1"/>
    </source>
</evidence>
<dbReference type="Pfam" id="PF01232">
    <property type="entry name" value="Mannitol_dh"/>
    <property type="match status" value="1"/>
</dbReference>
<dbReference type="Gene3D" id="3.40.50.720">
    <property type="entry name" value="NAD(P)-binding Rossmann-like Domain"/>
    <property type="match status" value="1"/>
</dbReference>
<dbReference type="PANTHER" id="PTHR30524:SF0">
    <property type="entry name" value="ALTRONATE OXIDOREDUCTASE-RELATED"/>
    <property type="match status" value="1"/>
</dbReference>
<dbReference type="InterPro" id="IPR008927">
    <property type="entry name" value="6-PGluconate_DH-like_C_sf"/>
</dbReference>
<evidence type="ECO:0000259" key="3">
    <source>
        <dbReference type="Pfam" id="PF01232"/>
    </source>
</evidence>
<dbReference type="Pfam" id="PF08125">
    <property type="entry name" value="Mannitol_dh_C"/>
    <property type="match status" value="1"/>
</dbReference>
<dbReference type="AlphaFoldDB" id="A0A1M4STF3"/>
<proteinExistence type="predicted"/>
<keyword evidence="1" id="KW-0560">Oxidoreductase</keyword>